<keyword evidence="3" id="KW-1185">Reference proteome</keyword>
<dbReference type="EMBL" id="JAKJXO020000020">
    <property type="protein sequence ID" value="KAL1592797.1"/>
    <property type="molecule type" value="Genomic_DNA"/>
</dbReference>
<dbReference type="Proteomes" id="UP001521785">
    <property type="component" value="Unassembled WGS sequence"/>
</dbReference>
<dbReference type="CDD" id="cd03676">
    <property type="entry name" value="NUDIX_Tnr3_like"/>
    <property type="match status" value="1"/>
</dbReference>
<protein>
    <recommendedName>
        <fullName evidence="1">Nudix hydrolase domain-containing protein</fullName>
    </recommendedName>
</protein>
<dbReference type="Pfam" id="PF00293">
    <property type="entry name" value="NUDIX"/>
    <property type="match status" value="1"/>
</dbReference>
<dbReference type="PANTHER" id="PTHR13622">
    <property type="entry name" value="THIAMIN PYROPHOSPHOKINASE"/>
    <property type="match status" value="1"/>
</dbReference>
<name>A0ABR3QLT1_9PLEO</name>
<proteinExistence type="predicted"/>
<dbReference type="InterPro" id="IPR015797">
    <property type="entry name" value="NUDIX_hydrolase-like_dom_sf"/>
</dbReference>
<evidence type="ECO:0000313" key="2">
    <source>
        <dbReference type="EMBL" id="KAL1592797.1"/>
    </source>
</evidence>
<accession>A0ABR3QLT1</accession>
<evidence type="ECO:0000259" key="1">
    <source>
        <dbReference type="PROSITE" id="PS51462"/>
    </source>
</evidence>
<feature type="domain" description="Nudix hydrolase" evidence="1">
    <location>
        <begin position="96"/>
        <end position="241"/>
    </location>
</feature>
<evidence type="ECO:0000313" key="3">
    <source>
        <dbReference type="Proteomes" id="UP001521785"/>
    </source>
</evidence>
<dbReference type="InterPro" id="IPR000086">
    <property type="entry name" value="NUDIX_hydrolase_dom"/>
</dbReference>
<gene>
    <name evidence="2" type="ORF">SLS60_011213</name>
</gene>
<organism evidence="2 3">
    <name type="scientific">Paraconiothyrium brasiliense</name>
    <dbReference type="NCBI Taxonomy" id="300254"/>
    <lineage>
        <taxon>Eukaryota</taxon>
        <taxon>Fungi</taxon>
        <taxon>Dikarya</taxon>
        <taxon>Ascomycota</taxon>
        <taxon>Pezizomycotina</taxon>
        <taxon>Dothideomycetes</taxon>
        <taxon>Pleosporomycetidae</taxon>
        <taxon>Pleosporales</taxon>
        <taxon>Massarineae</taxon>
        <taxon>Didymosphaeriaceae</taxon>
        <taxon>Paraconiothyrium</taxon>
    </lineage>
</organism>
<sequence length="275" mass="31183">MSWILESIRIRPRNLVDQMTWPEFWVLDRETRTLTLEHGTDFAMRTDLFRDTLEAAIESAKVDVLPKWTKEMFPLYSADGQHILDMDGIGLDAFGVVNFAVHMIGFVRADSTTKYWVPSRAKTKLSYPDMLDNTVEGSLATGEKPIDCMVRECEEELCLDPSYTQSNLKACGTISYSMDQTDSGHVGCQHQVQYLYELEFTQDIIPKIGDGEVGEVSLMTLDEVRAALAGGEFKLNCAMTWLAFLIRNGHITAENESDLVEICSRLHRKHDLFIV</sequence>
<comment type="caution">
    <text evidence="2">The sequence shown here is derived from an EMBL/GenBank/DDBJ whole genome shotgun (WGS) entry which is preliminary data.</text>
</comment>
<dbReference type="SUPFAM" id="SSF55811">
    <property type="entry name" value="Nudix"/>
    <property type="match status" value="1"/>
</dbReference>
<dbReference type="Gene3D" id="3.90.79.10">
    <property type="entry name" value="Nucleoside Triphosphate Pyrophosphohydrolase"/>
    <property type="match status" value="1"/>
</dbReference>
<reference evidence="2 3" key="1">
    <citation type="submission" date="2024-02" db="EMBL/GenBank/DDBJ databases">
        <title>De novo assembly and annotation of 12 fungi associated with fruit tree decline syndrome in Ontario, Canada.</title>
        <authorList>
            <person name="Sulman M."/>
            <person name="Ellouze W."/>
            <person name="Ilyukhin E."/>
        </authorList>
    </citation>
    <scope>NUCLEOTIDE SEQUENCE [LARGE SCALE GENOMIC DNA]</scope>
    <source>
        <strain evidence="2 3">M42-189</strain>
    </source>
</reference>
<dbReference type="PANTHER" id="PTHR13622:SF8">
    <property type="entry name" value="THIAMIN PYROPHOSPHOKINASE 1"/>
    <property type="match status" value="1"/>
</dbReference>
<dbReference type="PROSITE" id="PS51462">
    <property type="entry name" value="NUDIX"/>
    <property type="match status" value="1"/>
</dbReference>